<name>B3EE90_CHLL2</name>
<sequence length="112" mass="12214">MSNLQRGANIPVCHTGYSACQEYDGLENPFSGMPSKQDFNYGRFAVIKTNGGLDSINERPAASVKKFLTVKTDGELYPNPVVRESRTTACNGKTYSSLLTLATRLSEAQSET</sequence>
<dbReference type="HOGENOM" id="CLU_2141420_0_0_10"/>
<gene>
    <name evidence="1" type="ordered locus">Clim_0124</name>
</gene>
<reference evidence="1 2" key="1">
    <citation type="submission" date="2008-05" db="EMBL/GenBank/DDBJ databases">
        <title>Complete sequence of Chlorobium limicola DSM 245.</title>
        <authorList>
            <consortium name="US DOE Joint Genome Institute"/>
            <person name="Lucas S."/>
            <person name="Copeland A."/>
            <person name="Lapidus A."/>
            <person name="Glavina del Rio T."/>
            <person name="Dalin E."/>
            <person name="Tice H."/>
            <person name="Bruce D."/>
            <person name="Goodwin L."/>
            <person name="Pitluck S."/>
            <person name="Schmutz J."/>
            <person name="Larimer F."/>
            <person name="Land M."/>
            <person name="Hauser L."/>
            <person name="Kyrpides N."/>
            <person name="Ovchinnikova G."/>
            <person name="Zhao F."/>
            <person name="Li T."/>
            <person name="Liu Z."/>
            <person name="Overmann J."/>
            <person name="Bryant D.A."/>
            <person name="Richardson P."/>
        </authorList>
    </citation>
    <scope>NUCLEOTIDE SEQUENCE [LARGE SCALE GENOMIC DNA]</scope>
    <source>
        <strain evidence="2">DSM 245 / NBRC 103803 / 6330</strain>
    </source>
</reference>
<protein>
    <submittedName>
        <fullName evidence="1">Uncharacterized protein</fullName>
    </submittedName>
</protein>
<dbReference type="STRING" id="290315.Clim_0124"/>
<evidence type="ECO:0000313" key="1">
    <source>
        <dbReference type="EMBL" id="ACD89224.1"/>
    </source>
</evidence>
<organism evidence="1 2">
    <name type="scientific">Chlorobium limicola (strain DSM 245 / NBRC 103803 / 6330)</name>
    <dbReference type="NCBI Taxonomy" id="290315"/>
    <lineage>
        <taxon>Bacteria</taxon>
        <taxon>Pseudomonadati</taxon>
        <taxon>Chlorobiota</taxon>
        <taxon>Chlorobiia</taxon>
        <taxon>Chlorobiales</taxon>
        <taxon>Chlorobiaceae</taxon>
        <taxon>Chlorobium/Pelodictyon group</taxon>
        <taxon>Chlorobium</taxon>
    </lineage>
</organism>
<dbReference type="RefSeq" id="WP_012465105.1">
    <property type="nucleotide sequence ID" value="NC_010803.1"/>
</dbReference>
<proteinExistence type="predicted"/>
<dbReference type="EMBL" id="CP001097">
    <property type="protein sequence ID" value="ACD89224.1"/>
    <property type="molecule type" value="Genomic_DNA"/>
</dbReference>
<dbReference type="Proteomes" id="UP000008841">
    <property type="component" value="Chromosome"/>
</dbReference>
<evidence type="ECO:0000313" key="2">
    <source>
        <dbReference type="Proteomes" id="UP000008841"/>
    </source>
</evidence>
<accession>B3EE90</accession>
<dbReference type="AlphaFoldDB" id="B3EE90"/>
<dbReference type="KEGG" id="cli:Clim_0124"/>